<dbReference type="OrthoDB" id="1898221at2759"/>
<proteinExistence type="predicted"/>
<dbReference type="Proteomes" id="UP000324022">
    <property type="component" value="Unassembled WGS sequence"/>
</dbReference>
<feature type="transmembrane region" description="Helical" evidence="5">
    <location>
        <begin position="204"/>
        <end position="224"/>
    </location>
</feature>
<protein>
    <recommendedName>
        <fullName evidence="8">FAR-17a/AIG1-like protein</fullName>
    </recommendedName>
</protein>
<evidence type="ECO:0000256" key="3">
    <source>
        <dbReference type="ARBA" id="ARBA00022989"/>
    </source>
</evidence>
<sequence>MALTTKPLALLWHTIAISSCIYGFKSLEVLPDLLGVDMRNEYGGFMQFLTMCGLVGTATTMGLALILDLVQGPEVLRWLKDVVMAASLPTETLITILYWSIVAINKDLLVQPRQIMDPANPGQVLREETIAIPFSIDASLHAFPGVFLLVDFFLFSRQLPKSIPIVPVAVAVTVSYSLWAEKCAKMNGHYPYPLLGLMNTPQRIGFFAAAGALACFVGSVVARLQAQFKQSARTSQRSKASHKKKS</sequence>
<comment type="subcellular location">
    <subcellularLocation>
        <location evidence="1">Endomembrane system</location>
        <topology evidence="1">Multi-pass membrane protein</topology>
    </subcellularLocation>
</comment>
<evidence type="ECO:0000256" key="2">
    <source>
        <dbReference type="ARBA" id="ARBA00022692"/>
    </source>
</evidence>
<evidence type="ECO:0000256" key="4">
    <source>
        <dbReference type="ARBA" id="ARBA00023136"/>
    </source>
</evidence>
<keyword evidence="7" id="KW-1185">Reference proteome</keyword>
<name>A0A5C3EJJ5_9BASI</name>
<evidence type="ECO:0000256" key="5">
    <source>
        <dbReference type="SAM" id="Phobius"/>
    </source>
</evidence>
<dbReference type="GO" id="GO:0016020">
    <property type="term" value="C:membrane"/>
    <property type="evidence" value="ECO:0007669"/>
    <property type="project" value="InterPro"/>
</dbReference>
<gene>
    <name evidence="6" type="ORF">UTRI_05581_B</name>
</gene>
<dbReference type="PROSITE" id="PS51257">
    <property type="entry name" value="PROKAR_LIPOPROTEIN"/>
    <property type="match status" value="1"/>
</dbReference>
<keyword evidence="4 5" id="KW-0472">Membrane</keyword>
<reference evidence="6 7" key="1">
    <citation type="submission" date="2018-03" db="EMBL/GenBank/DDBJ databases">
        <authorList>
            <person name="Guldener U."/>
        </authorList>
    </citation>
    <scope>NUCLEOTIDE SEQUENCE [LARGE SCALE GENOMIC DNA]</scope>
    <source>
        <strain evidence="6 7">NBRC100155</strain>
    </source>
</reference>
<evidence type="ECO:0000313" key="6">
    <source>
        <dbReference type="EMBL" id="SPO30803.1"/>
    </source>
</evidence>
<dbReference type="InterPro" id="IPR006838">
    <property type="entry name" value="ADTRP_AIG1"/>
</dbReference>
<feature type="transmembrane region" description="Helical" evidence="5">
    <location>
        <begin position="44"/>
        <end position="70"/>
    </location>
</feature>
<evidence type="ECO:0008006" key="8">
    <source>
        <dbReference type="Google" id="ProtNLM"/>
    </source>
</evidence>
<evidence type="ECO:0000313" key="7">
    <source>
        <dbReference type="Proteomes" id="UP000324022"/>
    </source>
</evidence>
<evidence type="ECO:0000256" key="1">
    <source>
        <dbReference type="ARBA" id="ARBA00004127"/>
    </source>
</evidence>
<organism evidence="6 7">
    <name type="scientific">Ustilago trichophora</name>
    <dbReference type="NCBI Taxonomy" id="86804"/>
    <lineage>
        <taxon>Eukaryota</taxon>
        <taxon>Fungi</taxon>
        <taxon>Dikarya</taxon>
        <taxon>Basidiomycota</taxon>
        <taxon>Ustilaginomycotina</taxon>
        <taxon>Ustilaginomycetes</taxon>
        <taxon>Ustilaginales</taxon>
        <taxon>Ustilaginaceae</taxon>
        <taxon>Ustilago</taxon>
    </lineage>
</organism>
<keyword evidence="3 5" id="KW-1133">Transmembrane helix</keyword>
<dbReference type="EMBL" id="OOIN01000035">
    <property type="protein sequence ID" value="SPO30803.1"/>
    <property type="molecule type" value="Genomic_DNA"/>
</dbReference>
<dbReference type="PANTHER" id="PTHR10989">
    <property type="entry name" value="ANDROGEN-INDUCED PROTEIN 1-RELATED"/>
    <property type="match status" value="1"/>
</dbReference>
<dbReference type="PANTHER" id="PTHR10989:SF16">
    <property type="entry name" value="AT02829P-RELATED"/>
    <property type="match status" value="1"/>
</dbReference>
<accession>A0A5C3EJJ5</accession>
<feature type="transmembrane region" description="Helical" evidence="5">
    <location>
        <begin position="82"/>
        <end position="101"/>
    </location>
</feature>
<dbReference type="AlphaFoldDB" id="A0A5C3EJJ5"/>
<feature type="transmembrane region" description="Helical" evidence="5">
    <location>
        <begin position="162"/>
        <end position="179"/>
    </location>
</feature>
<keyword evidence="2 5" id="KW-0812">Transmembrane</keyword>
<dbReference type="Pfam" id="PF04750">
    <property type="entry name" value="Far-17a_AIG1"/>
    <property type="match status" value="1"/>
</dbReference>
<dbReference type="GO" id="GO:0012505">
    <property type="term" value="C:endomembrane system"/>
    <property type="evidence" value="ECO:0007669"/>
    <property type="project" value="UniProtKB-SubCell"/>
</dbReference>